<evidence type="ECO:0000313" key="1">
    <source>
        <dbReference type="EMBL" id="MFC0543072.1"/>
    </source>
</evidence>
<name>A0ABV6MSJ7_9PSEU</name>
<dbReference type="Gene3D" id="3.40.50.300">
    <property type="entry name" value="P-loop containing nucleotide triphosphate hydrolases"/>
    <property type="match status" value="1"/>
</dbReference>
<proteinExistence type="predicted"/>
<dbReference type="RefSeq" id="WP_273941472.1">
    <property type="nucleotide sequence ID" value="NZ_CP097263.1"/>
</dbReference>
<organism evidence="1 2">
    <name type="scientific">Kutzneria chonburiensis</name>
    <dbReference type="NCBI Taxonomy" id="1483604"/>
    <lineage>
        <taxon>Bacteria</taxon>
        <taxon>Bacillati</taxon>
        <taxon>Actinomycetota</taxon>
        <taxon>Actinomycetes</taxon>
        <taxon>Pseudonocardiales</taxon>
        <taxon>Pseudonocardiaceae</taxon>
        <taxon>Kutzneria</taxon>
    </lineage>
</organism>
<keyword evidence="2" id="KW-1185">Reference proteome</keyword>
<sequence length="178" mass="19924">MRITVELGRRDLLVVAGLPGAGKSTLLGRLSGDITVLDPDQVRTWFAARLPGTRYRYYRPIVHVWQRLRVAFAAVGSGPLIVQEPSTRATTRAWLVMLGAVTGRRVRMVWLEVTPEQALKGQHVRGRVLGRRTFERHVRRSARLRETLLAERVPVGWHSAQVLTRTAADRMAFVGAAA</sequence>
<dbReference type="Proteomes" id="UP001589810">
    <property type="component" value="Unassembled WGS sequence"/>
</dbReference>
<reference evidence="1 2" key="1">
    <citation type="submission" date="2024-09" db="EMBL/GenBank/DDBJ databases">
        <authorList>
            <person name="Sun Q."/>
            <person name="Mori K."/>
        </authorList>
    </citation>
    <scope>NUCLEOTIDE SEQUENCE [LARGE SCALE GENOMIC DNA]</scope>
    <source>
        <strain evidence="1 2">TBRC 1432</strain>
    </source>
</reference>
<accession>A0ABV6MSJ7</accession>
<protein>
    <submittedName>
        <fullName evidence="1">AAA family ATPase</fullName>
    </submittedName>
</protein>
<evidence type="ECO:0000313" key="2">
    <source>
        <dbReference type="Proteomes" id="UP001589810"/>
    </source>
</evidence>
<comment type="caution">
    <text evidence="1">The sequence shown here is derived from an EMBL/GenBank/DDBJ whole genome shotgun (WGS) entry which is preliminary data.</text>
</comment>
<gene>
    <name evidence="1" type="ORF">ACFFH7_16350</name>
</gene>
<dbReference type="InterPro" id="IPR027417">
    <property type="entry name" value="P-loop_NTPase"/>
</dbReference>
<dbReference type="EMBL" id="JBHLUD010000004">
    <property type="protein sequence ID" value="MFC0543072.1"/>
    <property type="molecule type" value="Genomic_DNA"/>
</dbReference>
<dbReference type="SUPFAM" id="SSF52540">
    <property type="entry name" value="P-loop containing nucleoside triphosphate hydrolases"/>
    <property type="match status" value="1"/>
</dbReference>
<dbReference type="Pfam" id="PF13671">
    <property type="entry name" value="AAA_33"/>
    <property type="match status" value="1"/>
</dbReference>